<reference evidence="4" key="1">
    <citation type="submission" date="2020-05" db="EMBL/GenBank/DDBJ databases">
        <authorList>
            <person name="Chiriac C."/>
            <person name="Salcher M."/>
            <person name="Ghai R."/>
            <person name="Kavagutti S V."/>
        </authorList>
    </citation>
    <scope>NUCLEOTIDE SEQUENCE</scope>
</reference>
<organism evidence="4">
    <name type="scientific">freshwater metagenome</name>
    <dbReference type="NCBI Taxonomy" id="449393"/>
    <lineage>
        <taxon>unclassified sequences</taxon>
        <taxon>metagenomes</taxon>
        <taxon>ecological metagenomes</taxon>
    </lineage>
</organism>
<dbReference type="InterPro" id="IPR015424">
    <property type="entry name" value="PyrdxlP-dep_Trfase"/>
</dbReference>
<dbReference type="Gene3D" id="3.40.640.10">
    <property type="entry name" value="Type I PLP-dependent aspartate aminotransferase-like (Major domain)"/>
    <property type="match status" value="1"/>
</dbReference>
<accession>A0A6J6FVW6</accession>
<name>A0A6J6FVW6_9ZZZZ</name>
<evidence type="ECO:0000256" key="2">
    <source>
        <dbReference type="ARBA" id="ARBA00006490"/>
    </source>
</evidence>
<dbReference type="PANTHER" id="PTHR11601">
    <property type="entry name" value="CYSTEINE DESULFURYLASE FAMILY MEMBER"/>
    <property type="match status" value="1"/>
</dbReference>
<dbReference type="PANTHER" id="PTHR11601:SF34">
    <property type="entry name" value="CYSTEINE DESULFURASE"/>
    <property type="match status" value="1"/>
</dbReference>
<feature type="domain" description="Aminotransferase class V" evidence="3">
    <location>
        <begin position="239"/>
        <end position="343"/>
    </location>
</feature>
<evidence type="ECO:0000259" key="3">
    <source>
        <dbReference type="Pfam" id="PF00266"/>
    </source>
</evidence>
<comment type="cofactor">
    <cofactor evidence="1">
        <name>pyridoxal 5'-phosphate</name>
        <dbReference type="ChEBI" id="CHEBI:597326"/>
    </cofactor>
</comment>
<evidence type="ECO:0000256" key="1">
    <source>
        <dbReference type="ARBA" id="ARBA00001933"/>
    </source>
</evidence>
<sequence>MVQLTSNFTSEARLAPSIREAISVALADGWADPKKSSQASTKAAALRHGSLEELASHLGARPSQLEVVGEPNLAYFLAISGLLTPELQLVTSTVDVGKIRAVARTHSGEKFELLVEEDGLYKNLSDIPSAPSLLVLQSCNGETGVRQNSIGDIQERFASSAKIILDASHDIPNTTMLSGISTAIFDSTSWSGPSGLGLLYIADPTKYRYPLPHIAPIRTPGSYSLPLLVGAAIALTLYKESRASIIGLRKYAAAALSKIDGVSVIAEETGAESRYLSFLIVGISSEELLRSLQPLHIELDAGSACSPEDLTPSHVIAAMGLPTTGHMRMTFHAESTQDEIDYLVANLVSVLSQLRG</sequence>
<dbReference type="EMBL" id="CAEZUI010000031">
    <property type="protein sequence ID" value="CAB4593252.1"/>
    <property type="molecule type" value="Genomic_DNA"/>
</dbReference>
<dbReference type="Pfam" id="PF00266">
    <property type="entry name" value="Aminotran_5"/>
    <property type="match status" value="1"/>
</dbReference>
<dbReference type="AlphaFoldDB" id="A0A6J6FVW6"/>
<dbReference type="SUPFAM" id="SSF53383">
    <property type="entry name" value="PLP-dependent transferases"/>
    <property type="match status" value="1"/>
</dbReference>
<dbReference type="Gene3D" id="3.90.1150.10">
    <property type="entry name" value="Aspartate Aminotransferase, domain 1"/>
    <property type="match status" value="1"/>
</dbReference>
<comment type="similarity">
    <text evidence="2">Belongs to the class-V pyridoxal-phosphate-dependent aminotransferase family. NifS/IscS subfamily.</text>
</comment>
<protein>
    <submittedName>
        <fullName evidence="4">Unannotated protein</fullName>
    </submittedName>
</protein>
<dbReference type="InterPro" id="IPR015421">
    <property type="entry name" value="PyrdxlP-dep_Trfase_major"/>
</dbReference>
<proteinExistence type="inferred from homology"/>
<dbReference type="InterPro" id="IPR015422">
    <property type="entry name" value="PyrdxlP-dep_Trfase_small"/>
</dbReference>
<dbReference type="InterPro" id="IPR000192">
    <property type="entry name" value="Aminotrans_V_dom"/>
</dbReference>
<gene>
    <name evidence="4" type="ORF">UFOPK1807_00396</name>
</gene>
<evidence type="ECO:0000313" key="4">
    <source>
        <dbReference type="EMBL" id="CAB4593252.1"/>
    </source>
</evidence>